<evidence type="ECO:0000256" key="1">
    <source>
        <dbReference type="SAM" id="MobiDB-lite"/>
    </source>
</evidence>
<evidence type="ECO:0000256" key="2">
    <source>
        <dbReference type="SAM" id="Phobius"/>
    </source>
</evidence>
<keyword evidence="2" id="KW-0472">Membrane</keyword>
<proteinExistence type="predicted"/>
<evidence type="ECO:0000313" key="3">
    <source>
        <dbReference type="Proteomes" id="UP000038045"/>
    </source>
</evidence>
<dbReference type="AlphaFoldDB" id="A0A0N4ZY56"/>
<name>A0A0N4ZY56_PARTI</name>
<keyword evidence="3" id="KW-1185">Reference proteome</keyword>
<organism evidence="3 4">
    <name type="scientific">Parastrongyloides trichosuri</name>
    <name type="common">Possum-specific nematode worm</name>
    <dbReference type="NCBI Taxonomy" id="131310"/>
    <lineage>
        <taxon>Eukaryota</taxon>
        <taxon>Metazoa</taxon>
        <taxon>Ecdysozoa</taxon>
        <taxon>Nematoda</taxon>
        <taxon>Chromadorea</taxon>
        <taxon>Rhabditida</taxon>
        <taxon>Tylenchina</taxon>
        <taxon>Panagrolaimomorpha</taxon>
        <taxon>Strongyloidoidea</taxon>
        <taxon>Strongyloididae</taxon>
        <taxon>Parastrongyloides</taxon>
    </lineage>
</organism>
<protein>
    <submittedName>
        <fullName evidence="4">DUF4408 domain-containing protein</fullName>
    </submittedName>
</protein>
<keyword evidence="2" id="KW-0812">Transmembrane</keyword>
<accession>A0A0N4ZY56</accession>
<feature type="transmembrane region" description="Helical" evidence="2">
    <location>
        <begin position="6"/>
        <end position="24"/>
    </location>
</feature>
<dbReference type="Proteomes" id="UP000038045">
    <property type="component" value="Unplaced"/>
</dbReference>
<feature type="region of interest" description="Disordered" evidence="1">
    <location>
        <begin position="79"/>
        <end position="121"/>
    </location>
</feature>
<keyword evidence="2" id="KW-1133">Transmembrane helix</keyword>
<reference evidence="4" key="1">
    <citation type="submission" date="2017-02" db="UniProtKB">
        <authorList>
            <consortium name="WormBaseParasite"/>
        </authorList>
    </citation>
    <scope>IDENTIFICATION</scope>
</reference>
<dbReference type="WBParaSite" id="PTRK_0001372900.1">
    <property type="protein sequence ID" value="PTRK_0001372900.1"/>
    <property type="gene ID" value="PTRK_0001372900"/>
</dbReference>
<feature type="compositionally biased region" description="Basic and acidic residues" evidence="1">
    <location>
        <begin position="92"/>
        <end position="108"/>
    </location>
</feature>
<evidence type="ECO:0000313" key="4">
    <source>
        <dbReference type="WBParaSite" id="PTRK_0001372900.1"/>
    </source>
</evidence>
<sequence>MEIILFLIINFVAGLVSTIIILHAHRRFCYKFYHTHTQKCVPNQQSTITPSRRGVDKVERELSKNVKKVDKQLNVNKARVIAPPTTLPAPTDKSKREEDTKTKTERTNTDVTKGGGKKIETNMADPTYIDLTSIEENLKKAKK</sequence>